<evidence type="ECO:0000313" key="4">
    <source>
        <dbReference type="Proteomes" id="UP001498398"/>
    </source>
</evidence>
<feature type="domain" description="Domain of unknown function at the cortex 1" evidence="2">
    <location>
        <begin position="4"/>
        <end position="355"/>
    </location>
</feature>
<dbReference type="PANTHER" id="PTHR34826">
    <property type="entry name" value="UPF0590 PROTEIN C409.17C"/>
    <property type="match status" value="1"/>
</dbReference>
<feature type="region of interest" description="Disordered" evidence="1">
    <location>
        <begin position="144"/>
        <end position="273"/>
    </location>
</feature>
<dbReference type="PANTHER" id="PTHR34826:SF2">
    <property type="entry name" value="UPF0590 PROTEIN C409.17C"/>
    <property type="match status" value="1"/>
</dbReference>
<proteinExistence type="predicted"/>
<feature type="compositionally biased region" description="Polar residues" evidence="1">
    <location>
        <begin position="251"/>
        <end position="273"/>
    </location>
</feature>
<feature type="compositionally biased region" description="Polar residues" evidence="1">
    <location>
        <begin position="207"/>
        <end position="217"/>
    </location>
</feature>
<dbReference type="Pfam" id="PF08588">
    <property type="entry name" value="Duc1"/>
    <property type="match status" value="1"/>
</dbReference>
<feature type="compositionally biased region" description="Polar residues" evidence="1">
    <location>
        <begin position="163"/>
        <end position="175"/>
    </location>
</feature>
<gene>
    <name evidence="3" type="ORF">VKT23_014121</name>
</gene>
<organism evidence="3 4">
    <name type="scientific">Marasmiellus scandens</name>
    <dbReference type="NCBI Taxonomy" id="2682957"/>
    <lineage>
        <taxon>Eukaryota</taxon>
        <taxon>Fungi</taxon>
        <taxon>Dikarya</taxon>
        <taxon>Basidiomycota</taxon>
        <taxon>Agaricomycotina</taxon>
        <taxon>Agaricomycetes</taxon>
        <taxon>Agaricomycetidae</taxon>
        <taxon>Agaricales</taxon>
        <taxon>Marasmiineae</taxon>
        <taxon>Omphalotaceae</taxon>
        <taxon>Marasmiellus</taxon>
    </lineage>
</organism>
<keyword evidence="4" id="KW-1185">Reference proteome</keyword>
<evidence type="ECO:0000259" key="2">
    <source>
        <dbReference type="Pfam" id="PF08588"/>
    </source>
</evidence>
<comment type="caution">
    <text evidence="3">The sequence shown here is derived from an EMBL/GenBank/DDBJ whole genome shotgun (WGS) entry which is preliminary data.</text>
</comment>
<reference evidence="3 4" key="1">
    <citation type="submission" date="2024-01" db="EMBL/GenBank/DDBJ databases">
        <title>A draft genome for the cacao thread blight pathogen Marasmiellus scandens.</title>
        <authorList>
            <person name="Baruah I.K."/>
            <person name="Leung J."/>
            <person name="Bukari Y."/>
            <person name="Amoako-Attah I."/>
            <person name="Meinhardt L.W."/>
            <person name="Bailey B.A."/>
            <person name="Cohen S.P."/>
        </authorList>
    </citation>
    <scope>NUCLEOTIDE SEQUENCE [LARGE SCALE GENOMIC DNA]</scope>
    <source>
        <strain evidence="3 4">GH-19</strain>
    </source>
</reference>
<evidence type="ECO:0000256" key="1">
    <source>
        <dbReference type="SAM" id="MobiDB-lite"/>
    </source>
</evidence>
<feature type="compositionally biased region" description="Low complexity" evidence="1">
    <location>
        <begin position="180"/>
        <end position="206"/>
    </location>
</feature>
<dbReference type="Proteomes" id="UP001498398">
    <property type="component" value="Unassembled WGS sequence"/>
</dbReference>
<evidence type="ECO:0000313" key="3">
    <source>
        <dbReference type="EMBL" id="KAK7447412.1"/>
    </source>
</evidence>
<accession>A0ABR1J1C6</accession>
<dbReference type="EMBL" id="JBANRG010000041">
    <property type="protein sequence ID" value="KAK7447412.1"/>
    <property type="molecule type" value="Genomic_DNA"/>
</dbReference>
<feature type="compositionally biased region" description="Polar residues" evidence="1">
    <location>
        <begin position="144"/>
        <end position="153"/>
    </location>
</feature>
<protein>
    <recommendedName>
        <fullName evidence="2">Domain of unknown function at the cortex 1 domain-containing protein</fullName>
    </recommendedName>
</protein>
<feature type="compositionally biased region" description="Basic residues" evidence="1">
    <location>
        <begin position="240"/>
        <end position="249"/>
    </location>
</feature>
<dbReference type="InterPro" id="IPR013897">
    <property type="entry name" value="Duc1"/>
</dbReference>
<sequence length="358" mass="38944">MPGLRVLAGTSLDALVPITEFVNTSKSFKFPTSDRFEGEVVCNIQGFEDGKESEYFNREDRKGVTWSIQVQGRFLKPYSANDILFGNTFDRPLHLPWGSSAALKFMSYIDPTLTHDLASPTKPWALSPLISTMPYFAHTRLPSSISDTESPVSSPIEDVPEFPSSQSLTDDTSQLHLAIASSPASSPSSSASSSSSSLSSLSSSSAHTSDTSNSKRSGLSADSGKGNHTHTSKSTLSKLGKLKTYKGSKHASGTSAGKRQPLNLGTASQRRSYFSSTENRKDVIFGPEDIISTDFCYGFLQFSPSLSLRLPGGVSFDLMKYWDGQPVRFVCCERKQEGDGQDDVPWGRIFWCVAIEPA</sequence>
<name>A0ABR1J1C6_9AGAR</name>